<dbReference type="EMBL" id="CP076128">
    <property type="protein sequence ID" value="QWG07554.1"/>
    <property type="molecule type" value="Genomic_DNA"/>
</dbReference>
<protein>
    <recommendedName>
        <fullName evidence="3">Lipoprotein</fullName>
    </recommendedName>
</protein>
<name>A0ABX8GVD4_9BACT</name>
<gene>
    <name evidence="1" type="ORF">KM029_01050</name>
</gene>
<dbReference type="Proteomes" id="UP000682802">
    <property type="component" value="Chromosome 1"/>
</dbReference>
<keyword evidence="2" id="KW-1185">Reference proteome</keyword>
<evidence type="ECO:0000313" key="2">
    <source>
        <dbReference type="Proteomes" id="UP000682802"/>
    </source>
</evidence>
<proteinExistence type="predicted"/>
<dbReference type="RefSeq" id="WP_144074942.1">
    <property type="nucleotide sequence ID" value="NZ_CP076128.1"/>
</dbReference>
<evidence type="ECO:0000313" key="1">
    <source>
        <dbReference type="EMBL" id="QWG07554.1"/>
    </source>
</evidence>
<reference evidence="1 2" key="1">
    <citation type="submission" date="2021-05" db="EMBL/GenBank/DDBJ databases">
        <title>Comparative genomic studies on the polysaccharide-degrading batcterial strains of the Flammeovirga genus.</title>
        <authorList>
            <person name="Zewei F."/>
            <person name="Zheng Z."/>
            <person name="Yu L."/>
            <person name="Ruyue G."/>
            <person name="Yanhong M."/>
            <person name="Yuanyuan C."/>
            <person name="Jingyan G."/>
            <person name="Wenjun H."/>
        </authorList>
    </citation>
    <scope>NUCLEOTIDE SEQUENCE [LARGE SCALE GENOMIC DNA]</scope>
    <source>
        <strain evidence="1 2">YS10</strain>
    </source>
</reference>
<evidence type="ECO:0008006" key="3">
    <source>
        <dbReference type="Google" id="ProtNLM"/>
    </source>
</evidence>
<sequence>MSYLYRKSSFSKQVLFPLIAILLGACSSIGEQGVFYAEMSNKPELLIKNNQLKVKTYNSIKNSALLIYEVNATFDKEKKVIILKAKQAIGKKNQDVFEIDLPKVVSENINLWKIDWVDPDGKTTTLEIE</sequence>
<accession>A0ABX8GVD4</accession>
<dbReference type="PROSITE" id="PS51257">
    <property type="entry name" value="PROKAR_LIPOPROTEIN"/>
    <property type="match status" value="1"/>
</dbReference>
<organism evidence="1 2">
    <name type="scientific">Flammeovirga kamogawensis</name>
    <dbReference type="NCBI Taxonomy" id="373891"/>
    <lineage>
        <taxon>Bacteria</taxon>
        <taxon>Pseudomonadati</taxon>
        <taxon>Bacteroidota</taxon>
        <taxon>Cytophagia</taxon>
        <taxon>Cytophagales</taxon>
        <taxon>Flammeovirgaceae</taxon>
        <taxon>Flammeovirga</taxon>
    </lineage>
</organism>